<dbReference type="Pfam" id="PF00205">
    <property type="entry name" value="TPP_enzyme_M"/>
    <property type="match status" value="1"/>
</dbReference>
<dbReference type="GO" id="GO:0009099">
    <property type="term" value="P:L-valine biosynthetic process"/>
    <property type="evidence" value="ECO:0007669"/>
    <property type="project" value="TreeGrafter"/>
</dbReference>
<evidence type="ECO:0000313" key="7">
    <source>
        <dbReference type="EMBL" id="RJP26353.1"/>
    </source>
</evidence>
<evidence type="ECO:0000259" key="4">
    <source>
        <dbReference type="Pfam" id="PF00205"/>
    </source>
</evidence>
<evidence type="ECO:0000259" key="5">
    <source>
        <dbReference type="Pfam" id="PF02775"/>
    </source>
</evidence>
<feature type="domain" description="Thiamine pyrophosphate enzyme N-terminal TPP-binding" evidence="6">
    <location>
        <begin position="11"/>
        <end position="126"/>
    </location>
</feature>
<dbReference type="GO" id="GO:0050660">
    <property type="term" value="F:flavin adenine dinucleotide binding"/>
    <property type="evidence" value="ECO:0007669"/>
    <property type="project" value="TreeGrafter"/>
</dbReference>
<dbReference type="PANTHER" id="PTHR18968">
    <property type="entry name" value="THIAMINE PYROPHOSPHATE ENZYMES"/>
    <property type="match status" value="1"/>
</dbReference>
<reference evidence="7 8" key="1">
    <citation type="journal article" date="2017" name="ISME J.">
        <title>Energy and carbon metabolisms in a deep terrestrial subsurface fluid microbial community.</title>
        <authorList>
            <person name="Momper L."/>
            <person name="Jungbluth S.P."/>
            <person name="Lee M.D."/>
            <person name="Amend J.P."/>
        </authorList>
    </citation>
    <scope>NUCLEOTIDE SEQUENCE [LARGE SCALE GENOMIC DNA]</scope>
    <source>
        <strain evidence="7">SURF_5</strain>
    </source>
</reference>
<dbReference type="SUPFAM" id="SSF52467">
    <property type="entry name" value="DHS-like NAD/FAD-binding domain"/>
    <property type="match status" value="1"/>
</dbReference>
<dbReference type="FunFam" id="3.40.50.970:FF:000007">
    <property type="entry name" value="Acetolactate synthase"/>
    <property type="match status" value="1"/>
</dbReference>
<dbReference type="InterPro" id="IPR029035">
    <property type="entry name" value="DHS-like_NAD/FAD-binding_dom"/>
</dbReference>
<sequence>MTKTAGRMTSMQGAQALISSLEAAGVKNIYGIIGTSNIAFVDALYDKRNDIRYISTRHEQVAASMADTEGRLTGKPGVCLVHSGPGALNTMISAANAYKDCSPLIIISGAVKPSLRGTDGMLEVDHCRIFEPVCKAVFRVNSVKEFPAIFSSAYRIAMTPAKGPVLIEAPDSLWQAEEDVDLDLDIVPPAPPDVRDEDLQKIFRLFQKADRPLFLAGAGASEAGAATNLQRLAERAHVRVVTTGNGRGVLSEKHPLCLGRAGFFGNPVADAAMEQADLILALGCGLSDLTTYEYTADWRGDLVVINADPRGLSTLPSSFKVNLTSVTADAGDFLHKLGRLYDAKPFVKSNDWMDSLFPIKEQWDAQLAAAASSDKIPLSPGRVLKVFSDLAPENALFACGAGLNMVYVCDFIQIQSPRSYIAPNNFGAMGFGFPAALAAKIVYPDRPVLSVLGDGDFMMTVQDVETAVREKIAATILILNDNCYRALRYTQQILYGARFYGSEYENPDFVKLAESFGAAGFIIKEPSQIEPVLRQAMNCGKLSIVDARIDVDDAVPTNMQAILKMRGLA</sequence>
<keyword evidence="2 3" id="KW-0786">Thiamine pyrophosphate</keyword>
<feature type="domain" description="Thiamine pyrophosphate enzyme central" evidence="4">
    <location>
        <begin position="199"/>
        <end position="337"/>
    </location>
</feature>
<comment type="caution">
    <text evidence="7">The sequence shown here is derived from an EMBL/GenBank/DDBJ whole genome shotgun (WGS) entry which is preliminary data.</text>
</comment>
<dbReference type="Gene3D" id="3.40.50.1220">
    <property type="entry name" value="TPP-binding domain"/>
    <property type="match status" value="1"/>
</dbReference>
<dbReference type="CDD" id="cd07035">
    <property type="entry name" value="TPP_PYR_POX_like"/>
    <property type="match status" value="1"/>
</dbReference>
<evidence type="ECO:0000313" key="8">
    <source>
        <dbReference type="Proteomes" id="UP000265882"/>
    </source>
</evidence>
<accession>A0A3A4P0W3</accession>
<name>A0A3A4P0W3_ABYX5</name>
<dbReference type="GO" id="GO:0000287">
    <property type="term" value="F:magnesium ion binding"/>
    <property type="evidence" value="ECO:0007669"/>
    <property type="project" value="InterPro"/>
</dbReference>
<protein>
    <submittedName>
        <fullName evidence="7">Thiamine pyrophosphate-binding protein</fullName>
    </submittedName>
</protein>
<dbReference type="GO" id="GO:0009097">
    <property type="term" value="P:isoleucine biosynthetic process"/>
    <property type="evidence" value="ECO:0007669"/>
    <property type="project" value="TreeGrafter"/>
</dbReference>
<dbReference type="InterPro" id="IPR045229">
    <property type="entry name" value="TPP_enz"/>
</dbReference>
<organism evidence="7 8">
    <name type="scientific">Abyssobacteria bacterium (strain SURF_5)</name>
    <dbReference type="NCBI Taxonomy" id="2093360"/>
    <lineage>
        <taxon>Bacteria</taxon>
        <taxon>Pseudomonadati</taxon>
        <taxon>Candidatus Hydrogenedentota</taxon>
        <taxon>Candidatus Abyssobacteria</taxon>
    </lineage>
</organism>
<dbReference type="GO" id="GO:0003984">
    <property type="term" value="F:acetolactate synthase activity"/>
    <property type="evidence" value="ECO:0007669"/>
    <property type="project" value="TreeGrafter"/>
</dbReference>
<dbReference type="GO" id="GO:0005948">
    <property type="term" value="C:acetolactate synthase complex"/>
    <property type="evidence" value="ECO:0007669"/>
    <property type="project" value="TreeGrafter"/>
</dbReference>
<gene>
    <name evidence="7" type="ORF">C4520_00770</name>
</gene>
<feature type="domain" description="Thiamine pyrophosphate enzyme TPP-binding" evidence="5">
    <location>
        <begin position="401"/>
        <end position="546"/>
    </location>
</feature>
<dbReference type="CDD" id="cd00568">
    <property type="entry name" value="TPP_enzymes"/>
    <property type="match status" value="1"/>
</dbReference>
<proteinExistence type="inferred from homology"/>
<dbReference type="InterPro" id="IPR012001">
    <property type="entry name" value="Thiamin_PyroP_enz_TPP-bd_dom"/>
</dbReference>
<dbReference type="InterPro" id="IPR029061">
    <property type="entry name" value="THDP-binding"/>
</dbReference>
<comment type="similarity">
    <text evidence="1 3">Belongs to the TPP enzyme family.</text>
</comment>
<dbReference type="Pfam" id="PF02776">
    <property type="entry name" value="TPP_enzyme_N"/>
    <property type="match status" value="1"/>
</dbReference>
<dbReference type="InterPro" id="IPR012000">
    <property type="entry name" value="Thiamin_PyroP_enz_cen_dom"/>
</dbReference>
<dbReference type="SUPFAM" id="SSF52518">
    <property type="entry name" value="Thiamin diphosphate-binding fold (THDP-binding)"/>
    <property type="match status" value="2"/>
</dbReference>
<evidence type="ECO:0000256" key="3">
    <source>
        <dbReference type="RuleBase" id="RU362132"/>
    </source>
</evidence>
<evidence type="ECO:0000259" key="6">
    <source>
        <dbReference type="Pfam" id="PF02776"/>
    </source>
</evidence>
<dbReference type="InterPro" id="IPR011766">
    <property type="entry name" value="TPP_enzyme_TPP-bd"/>
</dbReference>
<dbReference type="GO" id="GO:0030976">
    <property type="term" value="F:thiamine pyrophosphate binding"/>
    <property type="evidence" value="ECO:0007669"/>
    <property type="project" value="InterPro"/>
</dbReference>
<dbReference type="PANTHER" id="PTHR18968:SF13">
    <property type="entry name" value="ACETOLACTATE SYNTHASE CATALYTIC SUBUNIT, MITOCHONDRIAL"/>
    <property type="match status" value="1"/>
</dbReference>
<dbReference type="Pfam" id="PF02775">
    <property type="entry name" value="TPP_enzyme_C"/>
    <property type="match status" value="1"/>
</dbReference>
<dbReference type="AlphaFoldDB" id="A0A3A4P0W3"/>
<evidence type="ECO:0000256" key="2">
    <source>
        <dbReference type="ARBA" id="ARBA00023052"/>
    </source>
</evidence>
<dbReference type="EMBL" id="QZKU01000009">
    <property type="protein sequence ID" value="RJP26353.1"/>
    <property type="molecule type" value="Genomic_DNA"/>
</dbReference>
<evidence type="ECO:0000256" key="1">
    <source>
        <dbReference type="ARBA" id="ARBA00007812"/>
    </source>
</evidence>
<dbReference type="Gene3D" id="3.40.50.970">
    <property type="match status" value="2"/>
</dbReference>
<dbReference type="Proteomes" id="UP000265882">
    <property type="component" value="Unassembled WGS sequence"/>
</dbReference>